<keyword evidence="2" id="KW-1133">Transmembrane helix</keyword>
<evidence type="ECO:0000313" key="5">
    <source>
        <dbReference type="Proteomes" id="UP000198575"/>
    </source>
</evidence>
<keyword evidence="2" id="KW-0472">Membrane</keyword>
<protein>
    <submittedName>
        <fullName evidence="4">Uncharacterized protein</fullName>
    </submittedName>
</protein>
<dbReference type="AlphaFoldDB" id="A0A1I4XZ87"/>
<feature type="chain" id="PRO_5011441924" evidence="3">
    <location>
        <begin position="25"/>
        <end position="322"/>
    </location>
</feature>
<sequence>MATSTGFSAALLVILLFASSGVSAEPDSSIPAKTEADGLSKGATEPDSSPAGAPNPFTALISVENRGAISYGDSVLISVLITPLRGWDLESVRVHPLGELATIYQNATDDIDPFSQQPTRELGVGCRVESDTDSHAQGVPFLAVCQLTSLKAGWYRRVDLNTLLGSGKQQFRIQVAIREGMGEARSYYVSGSADFVSPKFAVILGGFAGALMWALFLQISTTDENTTRKPIDGWTDLLSRINRAVPPTIAGLGLGLWTALRSSLVGGSLALVLIVLANSTQGFDPPISLRIQDFWGGMLIGILSTPLSRWVRQKVTTLVPGE</sequence>
<dbReference type="EMBL" id="FOVF01000013">
    <property type="protein sequence ID" value="SFN31198.1"/>
    <property type="molecule type" value="Genomic_DNA"/>
</dbReference>
<evidence type="ECO:0000256" key="3">
    <source>
        <dbReference type="SAM" id="SignalP"/>
    </source>
</evidence>
<reference evidence="4 5" key="1">
    <citation type="submission" date="2016-10" db="EMBL/GenBank/DDBJ databases">
        <authorList>
            <person name="de Groot N.N."/>
        </authorList>
    </citation>
    <scope>NUCLEOTIDE SEQUENCE [LARGE SCALE GENOMIC DNA]</scope>
    <source>
        <strain evidence="4 5">CGMCC 1.7659</strain>
    </source>
</reference>
<feature type="region of interest" description="Disordered" evidence="1">
    <location>
        <begin position="23"/>
        <end position="55"/>
    </location>
</feature>
<proteinExistence type="predicted"/>
<keyword evidence="3" id="KW-0732">Signal</keyword>
<feature type="signal peptide" evidence="3">
    <location>
        <begin position="1"/>
        <end position="24"/>
    </location>
</feature>
<accession>A0A1I4XZ87</accession>
<evidence type="ECO:0000313" key="4">
    <source>
        <dbReference type="EMBL" id="SFN31198.1"/>
    </source>
</evidence>
<dbReference type="Proteomes" id="UP000198575">
    <property type="component" value="Unassembled WGS sequence"/>
</dbReference>
<evidence type="ECO:0000256" key="1">
    <source>
        <dbReference type="SAM" id="MobiDB-lite"/>
    </source>
</evidence>
<keyword evidence="2" id="KW-0812">Transmembrane</keyword>
<dbReference type="STRING" id="578942.SAMN05216289_11369"/>
<feature type="transmembrane region" description="Helical" evidence="2">
    <location>
        <begin position="249"/>
        <end position="274"/>
    </location>
</feature>
<organism evidence="4 5">
    <name type="scientific">Dokdonella immobilis</name>
    <dbReference type="NCBI Taxonomy" id="578942"/>
    <lineage>
        <taxon>Bacteria</taxon>
        <taxon>Pseudomonadati</taxon>
        <taxon>Pseudomonadota</taxon>
        <taxon>Gammaproteobacteria</taxon>
        <taxon>Lysobacterales</taxon>
        <taxon>Rhodanobacteraceae</taxon>
        <taxon>Dokdonella</taxon>
    </lineage>
</organism>
<keyword evidence="5" id="KW-1185">Reference proteome</keyword>
<evidence type="ECO:0000256" key="2">
    <source>
        <dbReference type="SAM" id="Phobius"/>
    </source>
</evidence>
<gene>
    <name evidence="4" type="ORF">SAMN05216289_11369</name>
</gene>
<feature type="transmembrane region" description="Helical" evidence="2">
    <location>
        <begin position="200"/>
        <end position="219"/>
    </location>
</feature>
<name>A0A1I4XZ87_9GAMM</name>